<dbReference type="InterPro" id="IPR008969">
    <property type="entry name" value="CarboxyPept-like_regulatory"/>
</dbReference>
<evidence type="ECO:0000256" key="10">
    <source>
        <dbReference type="ARBA" id="ARBA00023136"/>
    </source>
</evidence>
<keyword evidence="7" id="KW-0408">Iron</keyword>
<dbReference type="Gene3D" id="2.60.40.1120">
    <property type="entry name" value="Carboxypeptidase-like, regulatory domain"/>
    <property type="match status" value="1"/>
</dbReference>
<protein>
    <submittedName>
        <fullName evidence="16">TonB-dependent receptor</fullName>
    </submittedName>
</protein>
<dbReference type="KEGG" id="camu:CA2015_1077"/>
<dbReference type="PROSITE" id="PS52016">
    <property type="entry name" value="TONB_DEPENDENT_REC_3"/>
    <property type="match status" value="1"/>
</dbReference>
<dbReference type="Proteomes" id="UP000036520">
    <property type="component" value="Chromosome"/>
</dbReference>
<dbReference type="SUPFAM" id="SSF49464">
    <property type="entry name" value="Carboxypeptidase regulatory domain-like"/>
    <property type="match status" value="1"/>
</dbReference>
<dbReference type="Pfam" id="PF00593">
    <property type="entry name" value="TonB_dep_Rec_b-barrel"/>
    <property type="match status" value="1"/>
</dbReference>
<keyword evidence="16" id="KW-0675">Receptor</keyword>
<dbReference type="PATRIC" id="fig|320787.5.peg.1195"/>
<evidence type="ECO:0000259" key="15">
    <source>
        <dbReference type="Pfam" id="PF07715"/>
    </source>
</evidence>
<keyword evidence="3 12" id="KW-1134">Transmembrane beta strand</keyword>
<keyword evidence="11 12" id="KW-0998">Cell outer membrane</keyword>
<evidence type="ECO:0000256" key="1">
    <source>
        <dbReference type="ARBA" id="ARBA00004571"/>
    </source>
</evidence>
<dbReference type="GO" id="GO:0009279">
    <property type="term" value="C:cell outer membrane"/>
    <property type="evidence" value="ECO:0007669"/>
    <property type="project" value="UniProtKB-SubCell"/>
</dbReference>
<dbReference type="Pfam" id="PF13715">
    <property type="entry name" value="CarbopepD_reg_2"/>
    <property type="match status" value="1"/>
</dbReference>
<evidence type="ECO:0000313" key="16">
    <source>
        <dbReference type="EMBL" id="AKP50529.1"/>
    </source>
</evidence>
<keyword evidence="4" id="KW-0410">Iron transport</keyword>
<gene>
    <name evidence="16" type="ORF">CA2015_1077</name>
</gene>
<sequence length="894" mass="96997">MTIIQNNIKRTFIIAIGALIFFINDFNAFAQISTKLSGTITDQQTGEAIIGALVSLEGTSLGAISDFDGKYNLETNLEGEHILKVSFLGFSTIEEPVVLGQGDISRDFQMSADLVGLDVVIVTGNTDPKTAIESSISVSSIRTDQFNQAAPRSTAEIFRNLPGVKTEATGGEGNANITVRGIPIATGGAKFLQLHEDGLPVMQFGDISFGNADIFLRADNTIDRIEALRGGSASVLASNSPAGVINFISKSGKVEGGSVATTAGLDYNTFRTDFEYGAPIGEDMNFHIGGFWRQGEGPRDAGYNANSGGQIKANFTKKFDKGFVRLYFKHLNDRSIGYLPMPVQVTGSNSSPVLGNVNNFNALTGTPHSPYLMTNLSMGADGNLRRSSLQEGMNPISTAIGGEFNFFLGNDWSIVNKFRQQFNTGRFVSPFPSEVTDAQSMANSIGGDNSVLSYANGPNAGNIISNPSALNGNGLAMRIHLFDVDFNNFNNFSNDLQLSKEMDNVNFTFGFYKGIQHINMSWLWNSYLMEVNSTNAALLDVSSADGNTTYTENGLTAYGVPFWDNCCTRNYDAVYDVNAPYINTSFEFGELSLDAGLRYDYGSAFGTYAGAVQSAIDMNRDGMISVPEQSVSSVDNANANPINYDWSYLSYSLGLNYKISDSQATFARYSRGGRANADRLLFGPGIAADGSAVGGLNSDMVTQMEAGFKYKSPKIGVFGTAFYSNLEEQNFEATTQQFFDREYTALGLELETAARFGKFDVRGSVTWTKAEISKDKLNPEIEGNTPRRQADFIYYLTPSYNFKKGTVGFNLIGTTDMYAQDNNDLVMPGYTQVNAFAYYDIVEGLSIGVNSNNLFNAFGLTESEEGSITNGATNVIRARSINGRTTSVTLKFKF</sequence>
<dbReference type="PANTHER" id="PTHR32552">
    <property type="entry name" value="FERRICHROME IRON RECEPTOR-RELATED"/>
    <property type="match status" value="1"/>
</dbReference>
<proteinExistence type="inferred from homology"/>
<keyword evidence="10 12" id="KW-0472">Membrane</keyword>
<keyword evidence="5 12" id="KW-0812">Transmembrane</keyword>
<evidence type="ECO:0000256" key="4">
    <source>
        <dbReference type="ARBA" id="ARBA00022496"/>
    </source>
</evidence>
<comment type="similarity">
    <text evidence="12 13">Belongs to the TonB-dependent receptor family.</text>
</comment>
<evidence type="ECO:0000256" key="2">
    <source>
        <dbReference type="ARBA" id="ARBA00022448"/>
    </source>
</evidence>
<name>A0A0H4P8R6_9BACT</name>
<comment type="subcellular location">
    <subcellularLocation>
        <location evidence="1 12">Cell outer membrane</location>
        <topology evidence="1 12">Multi-pass membrane protein</topology>
    </subcellularLocation>
</comment>
<evidence type="ECO:0000256" key="13">
    <source>
        <dbReference type="RuleBase" id="RU003357"/>
    </source>
</evidence>
<dbReference type="AlphaFoldDB" id="A0A0H4P8R6"/>
<dbReference type="Pfam" id="PF07715">
    <property type="entry name" value="Plug"/>
    <property type="match status" value="1"/>
</dbReference>
<dbReference type="Gene3D" id="2.40.170.20">
    <property type="entry name" value="TonB-dependent receptor, beta-barrel domain"/>
    <property type="match status" value="1"/>
</dbReference>
<keyword evidence="9 13" id="KW-0798">TonB box</keyword>
<evidence type="ECO:0000256" key="7">
    <source>
        <dbReference type="ARBA" id="ARBA00023004"/>
    </source>
</evidence>
<keyword evidence="8" id="KW-0406">Ion transport</keyword>
<evidence type="ECO:0000256" key="3">
    <source>
        <dbReference type="ARBA" id="ARBA00022452"/>
    </source>
</evidence>
<keyword evidence="2 12" id="KW-0813">Transport</keyword>
<evidence type="ECO:0000256" key="8">
    <source>
        <dbReference type="ARBA" id="ARBA00023065"/>
    </source>
</evidence>
<evidence type="ECO:0000256" key="9">
    <source>
        <dbReference type="ARBA" id="ARBA00023077"/>
    </source>
</evidence>
<evidence type="ECO:0000256" key="6">
    <source>
        <dbReference type="ARBA" id="ARBA00022729"/>
    </source>
</evidence>
<dbReference type="SUPFAM" id="SSF56935">
    <property type="entry name" value="Porins"/>
    <property type="match status" value="1"/>
</dbReference>
<dbReference type="EMBL" id="CP012040">
    <property type="protein sequence ID" value="AKP50529.1"/>
    <property type="molecule type" value="Genomic_DNA"/>
</dbReference>
<dbReference type="InterPro" id="IPR012910">
    <property type="entry name" value="Plug_dom"/>
</dbReference>
<dbReference type="InterPro" id="IPR039426">
    <property type="entry name" value="TonB-dep_rcpt-like"/>
</dbReference>
<evidence type="ECO:0000256" key="11">
    <source>
        <dbReference type="ARBA" id="ARBA00023237"/>
    </source>
</evidence>
<evidence type="ECO:0000313" key="17">
    <source>
        <dbReference type="Proteomes" id="UP000036520"/>
    </source>
</evidence>
<feature type="domain" description="TonB-dependent receptor plug" evidence="15">
    <location>
        <begin position="132"/>
        <end position="244"/>
    </location>
</feature>
<dbReference type="STRING" id="320787.CA2015_1077"/>
<accession>A0A0H4P8R6</accession>
<feature type="domain" description="TonB-dependent receptor-like beta-barrel" evidence="14">
    <location>
        <begin position="483"/>
        <end position="854"/>
    </location>
</feature>
<dbReference type="InterPro" id="IPR036942">
    <property type="entry name" value="Beta-barrel_TonB_sf"/>
</dbReference>
<evidence type="ECO:0000256" key="5">
    <source>
        <dbReference type="ARBA" id="ARBA00022692"/>
    </source>
</evidence>
<keyword evidence="17" id="KW-1185">Reference proteome</keyword>
<dbReference type="InterPro" id="IPR000531">
    <property type="entry name" value="Beta-barrel_TonB"/>
</dbReference>
<keyword evidence="6" id="KW-0732">Signal</keyword>
<reference evidence="16 17" key="1">
    <citation type="submission" date="2015-07" db="EMBL/GenBank/DDBJ databases">
        <authorList>
            <person name="Kim K.M."/>
        </authorList>
    </citation>
    <scope>NUCLEOTIDE SEQUENCE [LARGE SCALE GENOMIC DNA]</scope>
    <source>
        <strain evidence="16 17">KCTC 12363</strain>
    </source>
</reference>
<organism evidence="16 17">
    <name type="scientific">Cyclobacterium amurskyense</name>
    <dbReference type="NCBI Taxonomy" id="320787"/>
    <lineage>
        <taxon>Bacteria</taxon>
        <taxon>Pseudomonadati</taxon>
        <taxon>Bacteroidota</taxon>
        <taxon>Cytophagia</taxon>
        <taxon>Cytophagales</taxon>
        <taxon>Cyclobacteriaceae</taxon>
        <taxon>Cyclobacterium</taxon>
    </lineage>
</organism>
<evidence type="ECO:0000256" key="12">
    <source>
        <dbReference type="PROSITE-ProRule" id="PRU01360"/>
    </source>
</evidence>
<dbReference type="GO" id="GO:0015344">
    <property type="term" value="F:siderophore uptake transmembrane transporter activity"/>
    <property type="evidence" value="ECO:0007669"/>
    <property type="project" value="TreeGrafter"/>
</dbReference>
<dbReference type="PANTHER" id="PTHR32552:SF89">
    <property type="entry name" value="CATECHOLATE SIDEROPHORE RECEPTOR FIU"/>
    <property type="match status" value="1"/>
</dbReference>
<dbReference type="OrthoDB" id="9782587at2"/>
<dbReference type="RefSeq" id="WP_084011651.1">
    <property type="nucleotide sequence ID" value="NZ_CP012040.1"/>
</dbReference>
<dbReference type="InterPro" id="IPR037066">
    <property type="entry name" value="Plug_dom_sf"/>
</dbReference>
<evidence type="ECO:0000259" key="14">
    <source>
        <dbReference type="Pfam" id="PF00593"/>
    </source>
</evidence>
<dbReference type="Gene3D" id="2.170.130.10">
    <property type="entry name" value="TonB-dependent receptor, plug domain"/>
    <property type="match status" value="1"/>
</dbReference>